<gene>
    <name evidence="1" type="ORF">ACFPT7_16385</name>
</gene>
<comment type="caution">
    <text evidence="1">The sequence shown here is derived from an EMBL/GenBank/DDBJ whole genome shotgun (WGS) entry which is preliminary data.</text>
</comment>
<dbReference type="Proteomes" id="UP001596091">
    <property type="component" value="Unassembled WGS sequence"/>
</dbReference>
<reference evidence="2" key="1">
    <citation type="journal article" date="2019" name="Int. J. Syst. Evol. Microbiol.">
        <title>The Global Catalogue of Microorganisms (GCM) 10K type strain sequencing project: providing services to taxonomists for standard genome sequencing and annotation.</title>
        <authorList>
            <consortium name="The Broad Institute Genomics Platform"/>
            <consortium name="The Broad Institute Genome Sequencing Center for Infectious Disease"/>
            <person name="Wu L."/>
            <person name="Ma J."/>
        </authorList>
    </citation>
    <scope>NUCLEOTIDE SEQUENCE [LARGE SCALE GENOMIC DNA]</scope>
    <source>
        <strain evidence="2">JCM 4087</strain>
    </source>
</reference>
<dbReference type="InterPro" id="IPR007460">
    <property type="entry name" value="BrnT_toxin"/>
</dbReference>
<dbReference type="InterPro" id="IPR038573">
    <property type="entry name" value="BrnT_sf"/>
</dbReference>
<evidence type="ECO:0000313" key="2">
    <source>
        <dbReference type="Proteomes" id="UP001596091"/>
    </source>
</evidence>
<evidence type="ECO:0000313" key="1">
    <source>
        <dbReference type="EMBL" id="MFC5863888.1"/>
    </source>
</evidence>
<keyword evidence="2" id="KW-1185">Reference proteome</keyword>
<dbReference type="Pfam" id="PF04365">
    <property type="entry name" value="BrnT_toxin"/>
    <property type="match status" value="1"/>
</dbReference>
<dbReference type="RefSeq" id="WP_263342238.1">
    <property type="nucleotide sequence ID" value="NZ_JAGSYH010000010.1"/>
</dbReference>
<protein>
    <submittedName>
        <fullName evidence="1">BrnT family toxin</fullName>
    </submittedName>
</protein>
<sequence length="97" mass="11091">MASEYEGPQIVWDPAKALINERKHGVTFEDAATVFLDPLLLVVPDLAHSQEEERWAALGRASSQLLLVVIHTENINTIRIISARKAEPRERRNYEER</sequence>
<accession>A0ABW1EKF4</accession>
<name>A0ABW1EKF4_9BACT</name>
<dbReference type="EMBL" id="JBHSPH010000007">
    <property type="protein sequence ID" value="MFC5863888.1"/>
    <property type="molecule type" value="Genomic_DNA"/>
</dbReference>
<organism evidence="1 2">
    <name type="scientific">Acidicapsa dinghuensis</name>
    <dbReference type="NCBI Taxonomy" id="2218256"/>
    <lineage>
        <taxon>Bacteria</taxon>
        <taxon>Pseudomonadati</taxon>
        <taxon>Acidobacteriota</taxon>
        <taxon>Terriglobia</taxon>
        <taxon>Terriglobales</taxon>
        <taxon>Acidobacteriaceae</taxon>
        <taxon>Acidicapsa</taxon>
    </lineage>
</organism>
<proteinExistence type="predicted"/>
<dbReference type="Gene3D" id="3.10.450.530">
    <property type="entry name" value="Ribonuclease toxin, BrnT, of type II toxin-antitoxin system"/>
    <property type="match status" value="1"/>
</dbReference>